<evidence type="ECO:0000256" key="6">
    <source>
        <dbReference type="ARBA" id="ARBA00022729"/>
    </source>
</evidence>
<protein>
    <recommendedName>
        <fullName evidence="4 10">Outer-membrane lipoprotein carrier protein</fullName>
    </recommendedName>
</protein>
<keyword evidence="6 10" id="KW-0732">Signal</keyword>
<dbReference type="GO" id="GO:0030288">
    <property type="term" value="C:outer membrane-bounded periplasmic space"/>
    <property type="evidence" value="ECO:0007669"/>
    <property type="project" value="TreeGrafter"/>
</dbReference>
<dbReference type="InterPro" id="IPR018323">
    <property type="entry name" value="OM_lipoprot_carrier_LolA_Pbac"/>
</dbReference>
<sequence length="213" mass="23547" precursor="true">MTLIGRVLLGLLLALPLAAAESDGSHDDASALADRLSDYRSFEADFRQVVVDGSGSTVQETSGRVRAKRPGLFFWKSDPPMNQTIVADGETVTVYDPDLKQVTIRDMTQRVSKTPALLLSGEVGSLSENYRVSRVGTDNAATVFKLVPRSQDALFLSLRLHFRDGVVREMRLTDSLEQRTIIAFENVLLNDPISDGVFELDYPDSVDVIRDTR</sequence>
<dbReference type="PANTHER" id="PTHR35869">
    <property type="entry name" value="OUTER-MEMBRANE LIPOPROTEIN CARRIER PROTEIN"/>
    <property type="match status" value="1"/>
</dbReference>
<dbReference type="InterPro" id="IPR029046">
    <property type="entry name" value="LolA/LolB/LppX"/>
</dbReference>
<accession>A0A2U1CZU8</accession>
<evidence type="ECO:0000256" key="10">
    <source>
        <dbReference type="HAMAP-Rule" id="MF_00240"/>
    </source>
</evidence>
<dbReference type="SUPFAM" id="SSF89392">
    <property type="entry name" value="Prokaryotic lipoproteins and lipoprotein localization factors"/>
    <property type="match status" value="1"/>
</dbReference>
<evidence type="ECO:0000256" key="4">
    <source>
        <dbReference type="ARBA" id="ARBA00014035"/>
    </source>
</evidence>
<organism evidence="11 12">
    <name type="scientific">Tamilnaduibacter salinus</name>
    <dbReference type="NCBI Taxonomy" id="1484056"/>
    <lineage>
        <taxon>Bacteria</taxon>
        <taxon>Pseudomonadati</taxon>
        <taxon>Pseudomonadota</taxon>
        <taxon>Gammaproteobacteria</taxon>
        <taxon>Pseudomonadales</taxon>
        <taxon>Marinobacteraceae</taxon>
        <taxon>Tamilnaduibacter</taxon>
    </lineage>
</organism>
<evidence type="ECO:0000313" key="12">
    <source>
        <dbReference type="Proteomes" id="UP000245887"/>
    </source>
</evidence>
<keyword evidence="7 10" id="KW-0574">Periplasm</keyword>
<comment type="subcellular location">
    <subcellularLocation>
        <location evidence="1 10">Periplasm</location>
    </subcellularLocation>
</comment>
<dbReference type="PANTHER" id="PTHR35869:SF1">
    <property type="entry name" value="OUTER-MEMBRANE LIPOPROTEIN CARRIER PROTEIN"/>
    <property type="match status" value="1"/>
</dbReference>
<reference evidence="11 12" key="1">
    <citation type="submission" date="2018-04" db="EMBL/GenBank/DDBJ databases">
        <title>Genomic Encyclopedia of Type Strains, Phase IV (KMG-IV): sequencing the most valuable type-strain genomes for metagenomic binning, comparative biology and taxonomic classification.</title>
        <authorList>
            <person name="Goeker M."/>
        </authorList>
    </citation>
    <scope>NUCLEOTIDE SEQUENCE [LARGE SCALE GENOMIC DNA]</scope>
    <source>
        <strain evidence="11 12">DSM 28688</strain>
    </source>
</reference>
<comment type="similarity">
    <text evidence="2 10">Belongs to the LolA family.</text>
</comment>
<comment type="subunit">
    <text evidence="3 10">Monomer.</text>
</comment>
<keyword evidence="8 10" id="KW-0653">Protein transport</keyword>
<dbReference type="EMBL" id="QEKQ01000002">
    <property type="protein sequence ID" value="PVY78231.1"/>
    <property type="molecule type" value="Genomic_DNA"/>
</dbReference>
<keyword evidence="9 10" id="KW-0143">Chaperone</keyword>
<dbReference type="Gene3D" id="2.50.20.10">
    <property type="entry name" value="Lipoprotein localisation LolA/LolB/LppX"/>
    <property type="match status" value="1"/>
</dbReference>
<dbReference type="Pfam" id="PF03548">
    <property type="entry name" value="LolA"/>
    <property type="match status" value="1"/>
</dbReference>
<evidence type="ECO:0000256" key="7">
    <source>
        <dbReference type="ARBA" id="ARBA00022764"/>
    </source>
</evidence>
<evidence type="ECO:0000256" key="9">
    <source>
        <dbReference type="ARBA" id="ARBA00023186"/>
    </source>
</evidence>
<feature type="chain" id="PRO_5015790825" description="Outer-membrane lipoprotein carrier protein" evidence="10">
    <location>
        <begin position="20"/>
        <end position="213"/>
    </location>
</feature>
<dbReference type="GO" id="GO:0044874">
    <property type="term" value="P:lipoprotein localization to outer membrane"/>
    <property type="evidence" value="ECO:0007669"/>
    <property type="project" value="UniProtKB-UniRule"/>
</dbReference>
<dbReference type="HAMAP" id="MF_00240">
    <property type="entry name" value="LolA"/>
    <property type="match status" value="1"/>
</dbReference>
<name>A0A2U1CZU8_9GAMM</name>
<dbReference type="CDD" id="cd16325">
    <property type="entry name" value="LolA"/>
    <property type="match status" value="1"/>
</dbReference>
<keyword evidence="11" id="KW-0449">Lipoprotein</keyword>
<evidence type="ECO:0000313" key="11">
    <source>
        <dbReference type="EMBL" id="PVY78231.1"/>
    </source>
</evidence>
<dbReference type="RefSeq" id="WP_116918459.1">
    <property type="nucleotide sequence ID" value="NZ_QEKQ01000002.1"/>
</dbReference>
<dbReference type="AlphaFoldDB" id="A0A2U1CZU8"/>
<evidence type="ECO:0000256" key="5">
    <source>
        <dbReference type="ARBA" id="ARBA00022448"/>
    </source>
</evidence>
<comment type="function">
    <text evidence="10">Participates in the translocation of lipoproteins from the inner membrane to the outer membrane. Only forms a complex with a lipoprotein if the residue after the N-terminal Cys is not an aspartate (The Asp acts as a targeting signal to indicate that the lipoprotein should stay in the inner membrane).</text>
</comment>
<evidence type="ECO:0000256" key="1">
    <source>
        <dbReference type="ARBA" id="ARBA00004418"/>
    </source>
</evidence>
<keyword evidence="5 10" id="KW-0813">Transport</keyword>
<feature type="signal peptide" evidence="10">
    <location>
        <begin position="1"/>
        <end position="19"/>
    </location>
</feature>
<comment type="caution">
    <text evidence="11">The sequence shown here is derived from an EMBL/GenBank/DDBJ whole genome shotgun (WGS) entry which is preliminary data.</text>
</comment>
<dbReference type="Proteomes" id="UP000245887">
    <property type="component" value="Unassembled WGS sequence"/>
</dbReference>
<proteinExistence type="inferred from homology"/>
<evidence type="ECO:0000256" key="8">
    <source>
        <dbReference type="ARBA" id="ARBA00022927"/>
    </source>
</evidence>
<dbReference type="InterPro" id="IPR004564">
    <property type="entry name" value="OM_lipoprot_carrier_LolA-like"/>
</dbReference>
<dbReference type="GO" id="GO:0042953">
    <property type="term" value="P:lipoprotein transport"/>
    <property type="evidence" value="ECO:0007669"/>
    <property type="project" value="InterPro"/>
</dbReference>
<evidence type="ECO:0000256" key="3">
    <source>
        <dbReference type="ARBA" id="ARBA00011245"/>
    </source>
</evidence>
<evidence type="ECO:0000256" key="2">
    <source>
        <dbReference type="ARBA" id="ARBA00007615"/>
    </source>
</evidence>
<dbReference type="OrthoDB" id="9787361at2"/>
<gene>
    <name evidence="10" type="primary">lolA</name>
    <name evidence="11" type="ORF">C8D92_102271</name>
</gene>
<dbReference type="NCBIfam" id="TIGR00547">
    <property type="entry name" value="lolA"/>
    <property type="match status" value="1"/>
</dbReference>